<gene>
    <name evidence="1" type="ORF">CKF59_00900</name>
</gene>
<accession>A0A3A1YJW0</accession>
<sequence>MPFQRKKNIYDRLGIKAYTIKNEGLLEMPTHKIVFISREDNPEARNELSKLFKGKPNLYFKNLNDFRAYAQQNPQYIYDILQQHTLTSVLDPNEYNQEQSLIKVGFYLIFDDWTFVQDRASLINITQLIKYHLDNKDVSTPQPIERTSFEEIEHFSHEPEDKIIDVYILAESGQLRPSVENNITKFLEIASSFEDINFTLQPPVIRPNLPELNSREHKVLFINITKVPFAFLHYQEQTFGYIHVDEELFASPDQIDNAIQQLLASLEAFTQSKGNFNPLRFIASELLTLYSRPFDLSAWTVQNNNLENMAINNPHAERIVDNINLHKTEHEPKIKMLDPDNKNFILVFLGTDGSNDPENFVSRLDKFFNSFSSQCFVTAEEFFAQKALFDANAIYCFLDFGNHNYELISQKLTAGFYVHLPDWNLIKDKNVYNMFVIFKNLLNQGFYGHYINYKYQKN</sequence>
<protein>
    <submittedName>
        <fullName evidence="1">Uncharacterized protein</fullName>
    </submittedName>
</protein>
<dbReference type="Proteomes" id="UP000265964">
    <property type="component" value="Unassembled WGS sequence"/>
</dbReference>
<name>A0A3A1YJW0_9GAMM</name>
<organism evidence="1 2">
    <name type="scientific">Psittacicella gerlachiana</name>
    <dbReference type="NCBI Taxonomy" id="2028574"/>
    <lineage>
        <taxon>Bacteria</taxon>
        <taxon>Pseudomonadati</taxon>
        <taxon>Pseudomonadota</taxon>
        <taxon>Gammaproteobacteria</taxon>
        <taxon>Pasteurellales</taxon>
        <taxon>Psittacicellaceae</taxon>
        <taxon>Psittacicella</taxon>
    </lineage>
</organism>
<comment type="caution">
    <text evidence="1">The sequence shown here is derived from an EMBL/GenBank/DDBJ whole genome shotgun (WGS) entry which is preliminary data.</text>
</comment>
<evidence type="ECO:0000313" key="2">
    <source>
        <dbReference type="Proteomes" id="UP000265964"/>
    </source>
</evidence>
<reference evidence="1 2" key="1">
    <citation type="submission" date="2017-08" db="EMBL/GenBank/DDBJ databases">
        <title>Reclassification of Bisgaard taxon 37 and 44.</title>
        <authorList>
            <person name="Christensen H."/>
        </authorList>
    </citation>
    <scope>NUCLEOTIDE SEQUENCE [LARGE SCALE GENOMIC DNA]</scope>
    <source>
        <strain evidence="1 2">EEAB3T1</strain>
    </source>
</reference>
<evidence type="ECO:0000313" key="1">
    <source>
        <dbReference type="EMBL" id="RIY38472.1"/>
    </source>
</evidence>
<keyword evidence="2" id="KW-1185">Reference proteome</keyword>
<dbReference type="AlphaFoldDB" id="A0A3A1YJW0"/>
<dbReference type="EMBL" id="NRJF01000024">
    <property type="protein sequence ID" value="RIY38472.1"/>
    <property type="molecule type" value="Genomic_DNA"/>
</dbReference>
<proteinExistence type="predicted"/>